<dbReference type="GO" id="GO:0005886">
    <property type="term" value="C:plasma membrane"/>
    <property type="evidence" value="ECO:0007669"/>
    <property type="project" value="TreeGrafter"/>
</dbReference>
<dbReference type="RefSeq" id="XP_051861255.1">
    <property type="nucleotide sequence ID" value="XM_052005295.1"/>
</dbReference>
<evidence type="ECO:0000256" key="5">
    <source>
        <dbReference type="ARBA" id="ARBA00022692"/>
    </source>
</evidence>
<evidence type="ECO:0000256" key="3">
    <source>
        <dbReference type="ARBA" id="ARBA00022448"/>
    </source>
</evidence>
<organism evidence="14 15">
    <name type="scientific">Drosophila albomicans</name>
    <name type="common">Fruit fly</name>
    <dbReference type="NCBI Taxonomy" id="7291"/>
    <lineage>
        <taxon>Eukaryota</taxon>
        <taxon>Metazoa</taxon>
        <taxon>Ecdysozoa</taxon>
        <taxon>Arthropoda</taxon>
        <taxon>Hexapoda</taxon>
        <taxon>Insecta</taxon>
        <taxon>Pterygota</taxon>
        <taxon>Neoptera</taxon>
        <taxon>Endopterygota</taxon>
        <taxon>Diptera</taxon>
        <taxon>Brachycera</taxon>
        <taxon>Muscomorpha</taxon>
        <taxon>Ephydroidea</taxon>
        <taxon>Drosophilidae</taxon>
        <taxon>Drosophila</taxon>
    </lineage>
</organism>
<comment type="similarity">
    <text evidence="2 12">Belongs to the amiloride-sensitive sodium channel (TC 1.A.6) family.</text>
</comment>
<protein>
    <submittedName>
        <fullName evidence="15">Pickpocket protein 11</fullName>
    </submittedName>
</protein>
<evidence type="ECO:0000256" key="12">
    <source>
        <dbReference type="RuleBase" id="RU000679"/>
    </source>
</evidence>
<feature type="transmembrane region" description="Helical" evidence="13">
    <location>
        <begin position="407"/>
        <end position="431"/>
    </location>
</feature>
<dbReference type="InterPro" id="IPR001873">
    <property type="entry name" value="ENaC"/>
</dbReference>
<evidence type="ECO:0000256" key="4">
    <source>
        <dbReference type="ARBA" id="ARBA00022461"/>
    </source>
</evidence>
<keyword evidence="7" id="KW-0915">Sodium</keyword>
<dbReference type="Pfam" id="PF00858">
    <property type="entry name" value="ASC"/>
    <property type="match status" value="1"/>
</dbReference>
<evidence type="ECO:0000256" key="1">
    <source>
        <dbReference type="ARBA" id="ARBA00004141"/>
    </source>
</evidence>
<dbReference type="Gene3D" id="1.10.287.770">
    <property type="entry name" value="YojJ-like"/>
    <property type="match status" value="1"/>
</dbReference>
<proteinExistence type="inferred from homology"/>
<evidence type="ECO:0000256" key="2">
    <source>
        <dbReference type="ARBA" id="ARBA00007193"/>
    </source>
</evidence>
<keyword evidence="6 13" id="KW-1133">Transmembrane helix</keyword>
<dbReference type="AlphaFoldDB" id="A0A9C6SXW4"/>
<feature type="transmembrane region" description="Helical" evidence="13">
    <location>
        <begin position="38"/>
        <end position="64"/>
    </location>
</feature>
<evidence type="ECO:0000313" key="14">
    <source>
        <dbReference type="Proteomes" id="UP000515160"/>
    </source>
</evidence>
<dbReference type="PANTHER" id="PTHR11690:SF237">
    <property type="entry name" value="PICKPOCKET 16-RELATED"/>
    <property type="match status" value="1"/>
</dbReference>
<accession>A0A9C6SXW4</accession>
<evidence type="ECO:0000256" key="9">
    <source>
        <dbReference type="ARBA" id="ARBA00023136"/>
    </source>
</evidence>
<evidence type="ECO:0000256" key="13">
    <source>
        <dbReference type="SAM" id="Phobius"/>
    </source>
</evidence>
<evidence type="ECO:0000256" key="6">
    <source>
        <dbReference type="ARBA" id="ARBA00022989"/>
    </source>
</evidence>
<dbReference type="Proteomes" id="UP000515160">
    <property type="component" value="Chromosome 3"/>
</dbReference>
<keyword evidence="14" id="KW-1185">Reference proteome</keyword>
<dbReference type="PANTHER" id="PTHR11690">
    <property type="entry name" value="AMILORIDE-SENSITIVE SODIUM CHANNEL-RELATED"/>
    <property type="match status" value="1"/>
</dbReference>
<keyword evidence="11 12" id="KW-0407">Ion channel</keyword>
<comment type="subcellular location">
    <subcellularLocation>
        <location evidence="1">Membrane</location>
        <topology evidence="1">Multi-pass membrane protein</topology>
    </subcellularLocation>
</comment>
<dbReference type="GO" id="GO:0015280">
    <property type="term" value="F:ligand-gated sodium channel activity"/>
    <property type="evidence" value="ECO:0007669"/>
    <property type="project" value="TreeGrafter"/>
</dbReference>
<reference evidence="15" key="1">
    <citation type="submission" date="2025-08" db="UniProtKB">
        <authorList>
            <consortium name="RefSeq"/>
        </authorList>
    </citation>
    <scope>IDENTIFICATION</scope>
    <source>
        <strain evidence="15">15112-1751.03</strain>
        <tissue evidence="15">Whole Adult</tissue>
    </source>
</reference>
<dbReference type="OrthoDB" id="6436100at2759"/>
<sequence length="436" mass="49318">MSRLSRALRVTLVEYFKKTSLNGFGLLYYNRRRRYQRFFWFLFIAAGICSASFVVFATLLQFLARPTITALSTLSVSQQELPLPPLTICSSNKLSRHKLQAYAKQLAARSGNTTEHWLQELQLLAGYFRANSVSAEAATRLQVALGDNWSADVRAQLLQLSPSCASLLLSCHIDEVEHNCSSLFRLTPTIEGNCCVLQAGNITTEHLQLRLNALRDDDFYLPHVALTAAYSVHLPGWLGRLHVSAGEFKALQVRALRLQADEQLRSYPVAERGCHFADEAAELVLCLPQCRLRAVLAACHCAPFYYSVVGQHNFSYCNLTHTACLQQLEVNEILLPHAHAANWSPWSCVHCLPACNDWRYELRQSLLGHVQPLETKLSIRHGGQRVPLYSQDGLYHWYELLSNVGGVLSVCIGCSFISGFEIVYFMVFRLWQNWRH</sequence>
<keyword evidence="9 13" id="KW-0472">Membrane</keyword>
<keyword evidence="5 12" id="KW-0812">Transmembrane</keyword>
<name>A0A9C6SXW4_DROAB</name>
<keyword evidence="8 12" id="KW-0406">Ion transport</keyword>
<gene>
    <name evidence="15" type="primary">LOC117571087</name>
</gene>
<evidence type="ECO:0000256" key="10">
    <source>
        <dbReference type="ARBA" id="ARBA00023201"/>
    </source>
</evidence>
<evidence type="ECO:0000256" key="11">
    <source>
        <dbReference type="ARBA" id="ARBA00023303"/>
    </source>
</evidence>
<keyword evidence="10 12" id="KW-0739">Sodium transport</keyword>
<keyword evidence="4 12" id="KW-0894">Sodium channel</keyword>
<dbReference type="GeneID" id="117571087"/>
<keyword evidence="3 12" id="KW-0813">Transport</keyword>
<evidence type="ECO:0000313" key="15">
    <source>
        <dbReference type="RefSeq" id="XP_051861255.1"/>
    </source>
</evidence>
<evidence type="ECO:0000256" key="7">
    <source>
        <dbReference type="ARBA" id="ARBA00023053"/>
    </source>
</evidence>
<evidence type="ECO:0000256" key="8">
    <source>
        <dbReference type="ARBA" id="ARBA00023065"/>
    </source>
</evidence>